<keyword evidence="2 5" id="KW-0812">Transmembrane</keyword>
<evidence type="ECO:0000256" key="1">
    <source>
        <dbReference type="ARBA" id="ARBA00004141"/>
    </source>
</evidence>
<dbReference type="PANTHER" id="PTHR19282">
    <property type="entry name" value="TETRASPANIN"/>
    <property type="match status" value="1"/>
</dbReference>
<comment type="subcellular location">
    <subcellularLocation>
        <location evidence="1">Membrane</location>
        <topology evidence="1">Multi-pass membrane protein</topology>
    </subcellularLocation>
</comment>
<feature type="transmembrane region" description="Helical" evidence="5">
    <location>
        <begin position="119"/>
        <end position="145"/>
    </location>
</feature>
<comment type="caution">
    <text evidence="6">The sequence shown here is derived from an EMBL/GenBank/DDBJ whole genome shotgun (WGS) entry which is preliminary data.</text>
</comment>
<dbReference type="GO" id="GO:0005886">
    <property type="term" value="C:plasma membrane"/>
    <property type="evidence" value="ECO:0007669"/>
    <property type="project" value="TreeGrafter"/>
</dbReference>
<dbReference type="Pfam" id="PF00335">
    <property type="entry name" value="Tetraspanin"/>
    <property type="match status" value="1"/>
</dbReference>
<dbReference type="AlphaFoldDB" id="A0AAD4N2K4"/>
<evidence type="ECO:0000313" key="6">
    <source>
        <dbReference type="EMBL" id="KAI1713475.1"/>
    </source>
</evidence>
<reference evidence="6" key="1">
    <citation type="submission" date="2022-01" db="EMBL/GenBank/DDBJ databases">
        <title>Genome Sequence Resource for Two Populations of Ditylenchus destructor, the Migratory Endoparasitic Phytonematode.</title>
        <authorList>
            <person name="Zhang H."/>
            <person name="Lin R."/>
            <person name="Xie B."/>
        </authorList>
    </citation>
    <scope>NUCLEOTIDE SEQUENCE</scope>
    <source>
        <strain evidence="6">BazhouSP</strain>
    </source>
</reference>
<feature type="transmembrane region" description="Helical" evidence="5">
    <location>
        <begin position="151"/>
        <end position="174"/>
    </location>
</feature>
<dbReference type="InterPro" id="IPR018499">
    <property type="entry name" value="Tetraspanin/Peripherin"/>
</dbReference>
<keyword evidence="3 5" id="KW-1133">Transmembrane helix</keyword>
<protein>
    <submittedName>
        <fullName evidence="6">Tetraspanin family domain-containing protein</fullName>
    </submittedName>
</protein>
<dbReference type="EMBL" id="JAKKPZ010000015">
    <property type="protein sequence ID" value="KAI1713475.1"/>
    <property type="molecule type" value="Genomic_DNA"/>
</dbReference>
<organism evidence="6 7">
    <name type="scientific">Ditylenchus destructor</name>
    <dbReference type="NCBI Taxonomy" id="166010"/>
    <lineage>
        <taxon>Eukaryota</taxon>
        <taxon>Metazoa</taxon>
        <taxon>Ecdysozoa</taxon>
        <taxon>Nematoda</taxon>
        <taxon>Chromadorea</taxon>
        <taxon>Rhabditida</taxon>
        <taxon>Tylenchina</taxon>
        <taxon>Tylenchomorpha</taxon>
        <taxon>Sphaerularioidea</taxon>
        <taxon>Anguinidae</taxon>
        <taxon>Anguininae</taxon>
        <taxon>Ditylenchus</taxon>
    </lineage>
</organism>
<sequence>MSHELDCQQCHPTLSEFVAKLVAATGGASRARVYHLQTNSRSNSINSTMGQGCTTCSRVMLIIINFLLMALGLALIAALIWLRLDEHIEQSIRISFMDTNPNPYEMYEIKQGIRTVFTIGYWVVLGFGIALSIIGFIGMCGSIALSKTANGFYITALILLLILEIAVVVFVIFYRNQIQERIQRYLTVAFQYNLQDALTISQRFNCCGDGSPNSYNYQCQQMGQPNCRDIIGERLGFLSLAAGIVAVVVIGIQILTILTSLLAILKN</sequence>
<feature type="transmembrane region" description="Helical" evidence="5">
    <location>
        <begin position="59"/>
        <end position="82"/>
    </location>
</feature>
<dbReference type="PANTHER" id="PTHR19282:SF534">
    <property type="entry name" value="TETRASPANIN FAMILY-RELATED"/>
    <property type="match status" value="1"/>
</dbReference>
<evidence type="ECO:0000256" key="5">
    <source>
        <dbReference type="SAM" id="Phobius"/>
    </source>
</evidence>
<dbReference type="PRINTS" id="PR00259">
    <property type="entry name" value="TMFOUR"/>
</dbReference>
<accession>A0AAD4N2K4</accession>
<keyword evidence="4 5" id="KW-0472">Membrane</keyword>
<name>A0AAD4N2K4_9BILA</name>
<evidence type="ECO:0000256" key="2">
    <source>
        <dbReference type="ARBA" id="ARBA00022692"/>
    </source>
</evidence>
<feature type="transmembrane region" description="Helical" evidence="5">
    <location>
        <begin position="237"/>
        <end position="265"/>
    </location>
</feature>
<gene>
    <name evidence="6" type="ORF">DdX_08990</name>
</gene>
<evidence type="ECO:0000256" key="4">
    <source>
        <dbReference type="ARBA" id="ARBA00023136"/>
    </source>
</evidence>
<evidence type="ECO:0000313" key="7">
    <source>
        <dbReference type="Proteomes" id="UP001201812"/>
    </source>
</evidence>
<evidence type="ECO:0000256" key="3">
    <source>
        <dbReference type="ARBA" id="ARBA00022989"/>
    </source>
</evidence>
<dbReference type="Proteomes" id="UP001201812">
    <property type="component" value="Unassembled WGS sequence"/>
</dbReference>
<keyword evidence="7" id="KW-1185">Reference proteome</keyword>
<proteinExistence type="predicted"/>